<reference evidence="2 3" key="1">
    <citation type="journal article" date="2019" name="Front. Microbiol.">
        <title>Ammonia Oxidation by the Arctic Terrestrial Thaumarchaeote Candidatus Nitrosocosmicus arcticus Is Stimulated by Increasing Temperatures.</title>
        <authorList>
            <person name="Alves R.J.E."/>
            <person name="Kerou M."/>
            <person name="Zappe A."/>
            <person name="Bittner R."/>
            <person name="Abby S.S."/>
            <person name="Schmidt H.A."/>
            <person name="Pfeifer K."/>
            <person name="Schleper C."/>
        </authorList>
    </citation>
    <scope>NUCLEOTIDE SEQUENCE [LARGE SCALE GENOMIC DNA]</scope>
    <source>
        <strain evidence="2 3">Kfb</strain>
    </source>
</reference>
<gene>
    <name evidence="2" type="ORF">NARC_40164</name>
</gene>
<keyword evidence="3" id="KW-1185">Reference proteome</keyword>
<organism evidence="2 3">
    <name type="scientific">Candidatus Nitrosocosmicus arcticus</name>
    <dbReference type="NCBI Taxonomy" id="2035267"/>
    <lineage>
        <taxon>Archaea</taxon>
        <taxon>Nitrososphaerota</taxon>
        <taxon>Nitrososphaeria</taxon>
        <taxon>Nitrososphaerales</taxon>
        <taxon>Nitrososphaeraceae</taxon>
        <taxon>Candidatus Nitrosocosmicus</taxon>
    </lineage>
</organism>
<name>A0A557SX86_9ARCH</name>
<feature type="region of interest" description="Disordered" evidence="1">
    <location>
        <begin position="325"/>
        <end position="377"/>
    </location>
</feature>
<feature type="compositionally biased region" description="Polar residues" evidence="1">
    <location>
        <begin position="325"/>
        <end position="373"/>
    </location>
</feature>
<accession>A0A557SX86</accession>
<evidence type="ECO:0000313" key="2">
    <source>
        <dbReference type="EMBL" id="TVP41201.1"/>
    </source>
</evidence>
<sequence>MLKIKINKHTFSLFLLVISTFFISQSYNTATSFAQTESGSASGETQSSTESILVCEFVQFCSNPVESSRNDNETSVISPVTAESEAQTTAESEAQTTAESEAQTTPDSSDVLPDVTSNISLIMTPDLPGSVAEEDSQNPINQDLSGANETLQISLNATDNNQMVVPENATVITPDAPIPFETTGENISMTIQNNNDTITTGNKSNNQSEFVNTIPLNNLTMSIDDSNKSQDSPLEVTIDSLGANETIDSLGANETIDSLGANETIDSLGANETIDSLGANETIDSLGANETIDSLGANETIDSLGANETIDSLGANETIILDTPVQNENQSTASNEITSSATPNEGQQDNTSNANDIQSSSSPSTENQTTPTSFLDPIINPFKELFGLK</sequence>
<evidence type="ECO:0000256" key="1">
    <source>
        <dbReference type="SAM" id="MobiDB-lite"/>
    </source>
</evidence>
<feature type="compositionally biased region" description="Low complexity" evidence="1">
    <location>
        <begin position="81"/>
        <end position="105"/>
    </location>
</feature>
<feature type="region of interest" description="Disordered" evidence="1">
    <location>
        <begin position="65"/>
        <end position="114"/>
    </location>
</feature>
<dbReference type="AlphaFoldDB" id="A0A557SX86"/>
<dbReference type="EMBL" id="VOAH01000004">
    <property type="protein sequence ID" value="TVP41201.1"/>
    <property type="molecule type" value="Genomic_DNA"/>
</dbReference>
<proteinExistence type="predicted"/>
<dbReference type="RefSeq" id="WP_144729387.1">
    <property type="nucleotide sequence ID" value="NZ_ML675580.1"/>
</dbReference>
<dbReference type="OrthoDB" id="385388at2157"/>
<evidence type="ECO:0000313" key="3">
    <source>
        <dbReference type="Proteomes" id="UP000315289"/>
    </source>
</evidence>
<comment type="caution">
    <text evidence="2">The sequence shown here is derived from an EMBL/GenBank/DDBJ whole genome shotgun (WGS) entry which is preliminary data.</text>
</comment>
<protein>
    <submittedName>
        <fullName evidence="2">Uncharacterized protein</fullName>
    </submittedName>
</protein>
<dbReference type="Proteomes" id="UP000315289">
    <property type="component" value="Unassembled WGS sequence"/>
</dbReference>
<feature type="compositionally biased region" description="Polar residues" evidence="1">
    <location>
        <begin position="65"/>
        <end position="78"/>
    </location>
</feature>